<dbReference type="Proteomes" id="UP000649345">
    <property type="component" value="Unassembled WGS sequence"/>
</dbReference>
<feature type="transmembrane region" description="Helical" evidence="1">
    <location>
        <begin position="9"/>
        <end position="26"/>
    </location>
</feature>
<reference evidence="2" key="1">
    <citation type="submission" date="2020-08" db="EMBL/GenBank/DDBJ databases">
        <title>Genome public.</title>
        <authorList>
            <person name="Liu C."/>
            <person name="Sun Q."/>
        </authorList>
    </citation>
    <scope>NUCLEOTIDE SEQUENCE</scope>
    <source>
        <strain evidence="2">NSJ-68</strain>
    </source>
</reference>
<organism evidence="2 3">
    <name type="scientific">Anaerosacchariphilus hominis</name>
    <dbReference type="NCBI Taxonomy" id="2763017"/>
    <lineage>
        <taxon>Bacteria</taxon>
        <taxon>Bacillati</taxon>
        <taxon>Bacillota</taxon>
        <taxon>Clostridia</taxon>
        <taxon>Lachnospirales</taxon>
        <taxon>Lachnospiraceae</taxon>
        <taxon>Anaerosacchariphilus</taxon>
    </lineage>
</organism>
<evidence type="ECO:0000313" key="3">
    <source>
        <dbReference type="Proteomes" id="UP000649345"/>
    </source>
</evidence>
<accession>A0A923RLK0</accession>
<protein>
    <submittedName>
        <fullName evidence="2">Gx transporter family protein</fullName>
    </submittedName>
</protein>
<feature type="transmembrane region" description="Helical" evidence="1">
    <location>
        <begin position="103"/>
        <end position="126"/>
    </location>
</feature>
<evidence type="ECO:0000256" key="1">
    <source>
        <dbReference type="SAM" id="Phobius"/>
    </source>
</evidence>
<name>A0A923RLK0_9FIRM</name>
<feature type="transmembrane region" description="Helical" evidence="1">
    <location>
        <begin position="32"/>
        <end position="49"/>
    </location>
</feature>
<dbReference type="InterPro" id="IPR010898">
    <property type="entry name" value="Hpre_diP_synth_I"/>
</dbReference>
<dbReference type="InterPro" id="IPR014535">
    <property type="entry name" value="Hpre_diP_synt_I"/>
</dbReference>
<keyword evidence="1" id="KW-0812">Transmembrane</keyword>
<feature type="transmembrane region" description="Helical" evidence="1">
    <location>
        <begin position="132"/>
        <end position="155"/>
    </location>
</feature>
<proteinExistence type="predicted"/>
<sequence length="163" mass="17448">MTTGKLTELALLTAAALILYVVELQLPNPIPIPGVKLGLANIVTVYAVYRYRPAEVLMVVLVRIFLGSLYGGSMMTFLYSLAGSLLCLLGMLLLRKVTDDRTIWLASVLGAVLHNLGQMTVAVLIAGKGVLFYLPFLMTAGCIAGAFTGFTAQLVRNRLAGKS</sequence>
<gene>
    <name evidence="2" type="ORF">H8S44_06070</name>
</gene>
<dbReference type="EMBL" id="JACOOR010000003">
    <property type="protein sequence ID" value="MBC5659332.1"/>
    <property type="molecule type" value="Genomic_DNA"/>
</dbReference>
<dbReference type="Gene3D" id="1.10.1760.20">
    <property type="match status" value="1"/>
</dbReference>
<keyword evidence="1" id="KW-1133">Transmembrane helix</keyword>
<comment type="caution">
    <text evidence="2">The sequence shown here is derived from an EMBL/GenBank/DDBJ whole genome shotgun (WGS) entry which is preliminary data.</text>
</comment>
<keyword evidence="1" id="KW-0472">Membrane</keyword>
<evidence type="ECO:0000313" key="2">
    <source>
        <dbReference type="EMBL" id="MBC5659332.1"/>
    </source>
</evidence>
<dbReference type="AlphaFoldDB" id="A0A923RLK0"/>
<dbReference type="Pfam" id="PF07456">
    <property type="entry name" value="Hpre_diP_synt_I"/>
    <property type="match status" value="1"/>
</dbReference>
<dbReference type="PIRSF" id="PIRSF027391">
    <property type="entry name" value="Hpre_diP_synt_I"/>
    <property type="match status" value="1"/>
</dbReference>
<keyword evidence="3" id="KW-1185">Reference proteome</keyword>